<name>A0ABS2AQ43_9ACTN</name>
<dbReference type="CDD" id="cd06121">
    <property type="entry name" value="cupin_YML079wp"/>
    <property type="match status" value="1"/>
</dbReference>
<organism evidence="2 3">
    <name type="scientific">Paractinoplanes ovalisporus</name>
    <dbReference type="NCBI Taxonomy" id="2810368"/>
    <lineage>
        <taxon>Bacteria</taxon>
        <taxon>Bacillati</taxon>
        <taxon>Actinomycetota</taxon>
        <taxon>Actinomycetes</taxon>
        <taxon>Micromonosporales</taxon>
        <taxon>Micromonosporaceae</taxon>
        <taxon>Paractinoplanes</taxon>
    </lineage>
</organism>
<dbReference type="RefSeq" id="WP_203382052.1">
    <property type="nucleotide sequence ID" value="NZ_JAENHP010000022.1"/>
</dbReference>
<feature type="domain" description="DUF985" evidence="1">
    <location>
        <begin position="9"/>
        <end position="141"/>
    </location>
</feature>
<dbReference type="EMBL" id="JAENHP010000022">
    <property type="protein sequence ID" value="MBM2621935.1"/>
    <property type="molecule type" value="Genomic_DNA"/>
</dbReference>
<dbReference type="InterPro" id="IPR011051">
    <property type="entry name" value="RmlC_Cupin_sf"/>
</dbReference>
<comment type="caution">
    <text evidence="2">The sequence shown here is derived from an EMBL/GenBank/DDBJ whole genome shotgun (WGS) entry which is preliminary data.</text>
</comment>
<dbReference type="Proteomes" id="UP000632138">
    <property type="component" value="Unassembled WGS sequence"/>
</dbReference>
<dbReference type="PANTHER" id="PTHR33387">
    <property type="entry name" value="RMLC-LIKE JELLY ROLL FOLD PROTEIN"/>
    <property type="match status" value="1"/>
</dbReference>
<keyword evidence="3" id="KW-1185">Reference proteome</keyword>
<gene>
    <name evidence="2" type="ORF">JIG36_41185</name>
</gene>
<dbReference type="Pfam" id="PF06172">
    <property type="entry name" value="Cupin_5"/>
    <property type="match status" value="1"/>
</dbReference>
<dbReference type="Gene3D" id="2.60.120.10">
    <property type="entry name" value="Jelly Rolls"/>
    <property type="match status" value="1"/>
</dbReference>
<reference evidence="2 3" key="1">
    <citation type="submission" date="2021-01" db="EMBL/GenBank/DDBJ databases">
        <title>Actinoplanes sp. nov. LDG1-06 isolated from lichen.</title>
        <authorList>
            <person name="Saeng-In P."/>
            <person name="Phongsopitanun W."/>
            <person name="Kanchanasin P."/>
            <person name="Yuki M."/>
            <person name="Kudo T."/>
            <person name="Ohkuma M."/>
            <person name="Tanasupawat S."/>
        </authorList>
    </citation>
    <scope>NUCLEOTIDE SEQUENCE [LARGE SCALE GENOMIC DNA]</scope>
    <source>
        <strain evidence="2 3">LDG1-06</strain>
    </source>
</reference>
<dbReference type="PANTHER" id="PTHR33387:SF3">
    <property type="entry name" value="DUF985 DOMAIN-CONTAINING PROTEIN"/>
    <property type="match status" value="1"/>
</dbReference>
<dbReference type="InterPro" id="IPR014710">
    <property type="entry name" value="RmlC-like_jellyroll"/>
</dbReference>
<protein>
    <submittedName>
        <fullName evidence="2">Cupin domain-containing protein</fullName>
    </submittedName>
</protein>
<evidence type="ECO:0000313" key="3">
    <source>
        <dbReference type="Proteomes" id="UP000632138"/>
    </source>
</evidence>
<accession>A0ABS2AQ43</accession>
<sequence>MTSPRPPLAEQYDLQPHPEGGWYRQTFKSEQTFHPEGYAGERAAATAIYFLLQPGETSAWHVVRSDELWFWHAGGPLTLRFGGDGEHPAEESTVTLGVGEGHHPQVLVPAGVWQAAEPAGTEYVLVSCVVAPGFEFDDFRLDDNRS</sequence>
<evidence type="ECO:0000313" key="2">
    <source>
        <dbReference type="EMBL" id="MBM2621935.1"/>
    </source>
</evidence>
<dbReference type="InterPro" id="IPR009327">
    <property type="entry name" value="Cupin_DUF985"/>
</dbReference>
<evidence type="ECO:0000259" key="1">
    <source>
        <dbReference type="Pfam" id="PF06172"/>
    </source>
</evidence>
<dbReference type="SUPFAM" id="SSF51182">
    <property type="entry name" value="RmlC-like cupins"/>
    <property type="match status" value="1"/>
</dbReference>
<proteinExistence type="predicted"/>
<dbReference type="InterPro" id="IPR039935">
    <property type="entry name" value="YML079W-like"/>
</dbReference>